<accession>B3QST5</accession>
<proteinExistence type="predicted"/>
<dbReference type="RefSeq" id="WP_012500216.1">
    <property type="nucleotide sequence ID" value="NC_011026.1"/>
</dbReference>
<dbReference type="NCBIfam" id="NF033679">
    <property type="entry name" value="DNRLRE_dom"/>
    <property type="match status" value="1"/>
</dbReference>
<evidence type="ECO:0000256" key="1">
    <source>
        <dbReference type="SAM" id="SignalP"/>
    </source>
</evidence>
<dbReference type="STRING" id="517418.Ctha_1674"/>
<keyword evidence="1" id="KW-0732">Signal</keyword>
<keyword evidence="3" id="KW-1185">Reference proteome</keyword>
<feature type="signal peptide" evidence="1">
    <location>
        <begin position="1"/>
        <end position="27"/>
    </location>
</feature>
<gene>
    <name evidence="2" type="ordered locus">Ctha_1674</name>
</gene>
<sequence>MKSRSSFSSFLSLCGLLAVLFGTFACSSDDADLIGPNSKFITANEIFQFDSDTVDASNMTFESFAIDSGAYTSGYSFVGMGSINGTGMGKEVLATTYLNFDADFPDIDAATAMSAALVLKLDDWVDSTDGGQIQVSIYEVSDYWDEDEVRSRTPIGLGSLLGSATFNIADSSAQTISLSQAFAAALLEELQKGDDYFPDSSKGLAIVSTSGTTLARIEDDDTKLRLVLNRQTTSGETEVLSKLMDVESEAYTVSPNFSSFETDGMYVQSTTGYRTSLKFDLSWLNPEYQIANATLSFSRDTLYSTVEESNNYVSVYYSDEDGEIDTDFSSALASPDSTTGDMLFTVTVTDMVQNWASEPDNNNGFLLVAYREVSQFETWKFYNPSEDAGLRPRLTITYVVSQ</sequence>
<dbReference type="Proteomes" id="UP000001208">
    <property type="component" value="Chromosome"/>
</dbReference>
<dbReference type="EMBL" id="CP001100">
    <property type="protein sequence ID" value="ACF14132.1"/>
    <property type="molecule type" value="Genomic_DNA"/>
</dbReference>
<dbReference type="eggNOG" id="ENOG5033ZIP">
    <property type="taxonomic scope" value="Bacteria"/>
</dbReference>
<protein>
    <recommendedName>
        <fullName evidence="4">DNRLRE domain-containing protein</fullName>
    </recommendedName>
</protein>
<organism evidence="2 3">
    <name type="scientific">Chloroherpeton thalassium (strain ATCC 35110 / GB-78)</name>
    <dbReference type="NCBI Taxonomy" id="517418"/>
    <lineage>
        <taxon>Bacteria</taxon>
        <taxon>Pseudomonadati</taxon>
        <taxon>Chlorobiota</taxon>
        <taxon>Chlorobiia</taxon>
        <taxon>Chlorobiales</taxon>
        <taxon>Chloroherpetonaceae</taxon>
        <taxon>Chloroherpeton</taxon>
    </lineage>
</organism>
<dbReference type="KEGG" id="cts:Ctha_1674"/>
<dbReference type="HOGENOM" id="CLU_684581_0_0_10"/>
<name>B3QST5_CHLT3</name>
<feature type="chain" id="PRO_5002797771" description="DNRLRE domain-containing protein" evidence="1">
    <location>
        <begin position="28"/>
        <end position="402"/>
    </location>
</feature>
<evidence type="ECO:0000313" key="3">
    <source>
        <dbReference type="Proteomes" id="UP000001208"/>
    </source>
</evidence>
<dbReference type="PROSITE" id="PS51257">
    <property type="entry name" value="PROKAR_LIPOPROTEIN"/>
    <property type="match status" value="1"/>
</dbReference>
<reference evidence="2 3" key="1">
    <citation type="submission" date="2008-06" db="EMBL/GenBank/DDBJ databases">
        <title>Complete sequence of Chloroherpeton thalassium ATCC 35110.</title>
        <authorList>
            <consortium name="US DOE Joint Genome Institute"/>
            <person name="Lucas S."/>
            <person name="Copeland A."/>
            <person name="Lapidus A."/>
            <person name="Glavina del Rio T."/>
            <person name="Dalin E."/>
            <person name="Tice H."/>
            <person name="Bruce D."/>
            <person name="Goodwin L."/>
            <person name="Pitluck S."/>
            <person name="Schmutz J."/>
            <person name="Larimer F."/>
            <person name="Land M."/>
            <person name="Hauser L."/>
            <person name="Kyrpides N."/>
            <person name="Mikhailova N."/>
            <person name="Liu Z."/>
            <person name="Li T."/>
            <person name="Zhao F."/>
            <person name="Overmann J."/>
            <person name="Bryant D.A."/>
            <person name="Richardson P."/>
        </authorList>
    </citation>
    <scope>NUCLEOTIDE SEQUENCE [LARGE SCALE GENOMIC DNA]</scope>
    <source>
        <strain evidence="3">ATCC 35110 / GB-78</strain>
    </source>
</reference>
<dbReference type="AlphaFoldDB" id="B3QST5"/>
<evidence type="ECO:0008006" key="4">
    <source>
        <dbReference type="Google" id="ProtNLM"/>
    </source>
</evidence>
<evidence type="ECO:0000313" key="2">
    <source>
        <dbReference type="EMBL" id="ACF14132.1"/>
    </source>
</evidence>